<sequence length="371" mass="39209">MASSNHPSDFIATPPSNVLEFQQPQHRTRSSDEGYITLTHGSGGRATHNLIADIFLETFRSDALNALDDSARLDLALFMARGDRLAFTTDSFVVDPLFFPGGDIGSLAINGTVNDLAVTGAQPLYLSCGFIIEEGTPIALLRRIAQSMKLAADTARVKVVAGDTKVVPRGKGDQIYINTAGVGVARSNQVPGPRYLQPGDAILLSGPMGDHGTAILLARGDLALEADITSDCQPLHDLAAALCEACPTVRAMRDATRGGVAAVLNEFAQTSRVSMVLEEAALPVRPPVAAACEVLGLDPLHMANEGLLVAVVPGEFAARALMAMQMLPEGREACLVGHVTKADPPVVILQTSFGSERIIEWPMGDPLPRIC</sequence>
<evidence type="ECO:0000259" key="3">
    <source>
        <dbReference type="Pfam" id="PF02769"/>
    </source>
</evidence>
<dbReference type="InterPro" id="IPR036921">
    <property type="entry name" value="PurM-like_N_sf"/>
</dbReference>
<dbReference type="Pfam" id="PF00586">
    <property type="entry name" value="AIRS"/>
    <property type="match status" value="1"/>
</dbReference>
<accession>A0ABW7C9B1</accession>
<dbReference type="Gene3D" id="3.90.650.10">
    <property type="entry name" value="PurM-like C-terminal domain"/>
    <property type="match status" value="1"/>
</dbReference>
<dbReference type="SUPFAM" id="SSF56042">
    <property type="entry name" value="PurM C-terminal domain-like"/>
    <property type="match status" value="1"/>
</dbReference>
<protein>
    <submittedName>
        <fullName evidence="4">Hydrogenase expression/formation protein HypE</fullName>
    </submittedName>
</protein>
<comment type="similarity">
    <text evidence="1">Belongs to the HypE family.</text>
</comment>
<dbReference type="InterPro" id="IPR016188">
    <property type="entry name" value="PurM-like_N"/>
</dbReference>
<dbReference type="EMBL" id="JAZAQF010000021">
    <property type="protein sequence ID" value="MFG3816714.1"/>
    <property type="molecule type" value="Genomic_DNA"/>
</dbReference>
<keyword evidence="5" id="KW-1185">Reference proteome</keyword>
<dbReference type="CDD" id="cd02197">
    <property type="entry name" value="HypE"/>
    <property type="match status" value="1"/>
</dbReference>
<dbReference type="InterPro" id="IPR011854">
    <property type="entry name" value="HypE"/>
</dbReference>
<evidence type="ECO:0000313" key="5">
    <source>
        <dbReference type="Proteomes" id="UP001604335"/>
    </source>
</evidence>
<dbReference type="PANTHER" id="PTHR30303">
    <property type="entry name" value="HYDROGENASE ISOENZYMES FORMATION PROTEIN HYPE"/>
    <property type="match status" value="1"/>
</dbReference>
<dbReference type="Pfam" id="PF02769">
    <property type="entry name" value="AIRS_C"/>
    <property type="match status" value="1"/>
</dbReference>
<feature type="domain" description="PurM-like N-terminal" evidence="2">
    <location>
        <begin position="74"/>
        <end position="185"/>
    </location>
</feature>
<evidence type="ECO:0000256" key="1">
    <source>
        <dbReference type="ARBA" id="ARBA00006243"/>
    </source>
</evidence>
<dbReference type="SUPFAM" id="SSF55326">
    <property type="entry name" value="PurM N-terminal domain-like"/>
    <property type="match status" value="1"/>
</dbReference>
<name>A0ABW7C9B1_9CYAN</name>
<dbReference type="NCBIfam" id="TIGR02124">
    <property type="entry name" value="hypE"/>
    <property type="match status" value="1"/>
</dbReference>
<reference evidence="5" key="1">
    <citation type="journal article" date="2024" name="Algal Res.">
        <title>Biochemical, toxicological and genomic investigation of a high-biomass producing Limnothrix strain isolated from Italian shallow drinking water reservoir.</title>
        <authorList>
            <person name="Simonazzi M."/>
            <person name="Shishido T.K."/>
            <person name="Delbaje E."/>
            <person name="Wahlsten M."/>
            <person name="Fewer D.P."/>
            <person name="Sivonen K."/>
            <person name="Pezzolesi L."/>
            <person name="Pistocchi R."/>
        </authorList>
    </citation>
    <scope>NUCLEOTIDE SEQUENCE [LARGE SCALE GENOMIC DNA]</scope>
    <source>
        <strain evidence="5">LRLZ20PSL1</strain>
    </source>
</reference>
<dbReference type="PANTHER" id="PTHR30303:SF0">
    <property type="entry name" value="CARBAMOYL DEHYDRATASE HYPE"/>
    <property type="match status" value="1"/>
</dbReference>
<dbReference type="PIRSF" id="PIRSF005644">
    <property type="entry name" value="Hdrgns_mtr_HypE"/>
    <property type="match status" value="1"/>
</dbReference>
<dbReference type="RefSeq" id="WP_393010796.1">
    <property type="nucleotide sequence ID" value="NZ_JAZAQF010000021.1"/>
</dbReference>
<gene>
    <name evidence="4" type="primary">hypE</name>
    <name evidence="4" type="ORF">VPK24_03620</name>
</gene>
<comment type="caution">
    <text evidence="4">The sequence shown here is derived from an EMBL/GenBank/DDBJ whole genome shotgun (WGS) entry which is preliminary data.</text>
</comment>
<feature type="domain" description="PurM-like C-terminal" evidence="3">
    <location>
        <begin position="197"/>
        <end position="347"/>
    </location>
</feature>
<proteinExistence type="inferred from homology"/>
<dbReference type="InterPro" id="IPR036676">
    <property type="entry name" value="PurM-like_C_sf"/>
</dbReference>
<organism evidence="4 5">
    <name type="scientific">Limnothrix redekei LRLZ20PSL1</name>
    <dbReference type="NCBI Taxonomy" id="3112953"/>
    <lineage>
        <taxon>Bacteria</taxon>
        <taxon>Bacillati</taxon>
        <taxon>Cyanobacteriota</taxon>
        <taxon>Cyanophyceae</taxon>
        <taxon>Pseudanabaenales</taxon>
        <taxon>Pseudanabaenaceae</taxon>
        <taxon>Limnothrix</taxon>
    </lineage>
</organism>
<evidence type="ECO:0000259" key="2">
    <source>
        <dbReference type="Pfam" id="PF00586"/>
    </source>
</evidence>
<dbReference type="Gene3D" id="3.30.1330.10">
    <property type="entry name" value="PurM-like, N-terminal domain"/>
    <property type="match status" value="1"/>
</dbReference>
<dbReference type="InterPro" id="IPR010918">
    <property type="entry name" value="PurM-like_C_dom"/>
</dbReference>
<evidence type="ECO:0000313" key="4">
    <source>
        <dbReference type="EMBL" id="MFG3816714.1"/>
    </source>
</evidence>
<dbReference type="Proteomes" id="UP001604335">
    <property type="component" value="Unassembled WGS sequence"/>
</dbReference>